<dbReference type="Proteomes" id="UP001056384">
    <property type="component" value="Chromosome 2"/>
</dbReference>
<evidence type="ECO:0000256" key="3">
    <source>
        <dbReference type="ARBA" id="ARBA00017307"/>
    </source>
</evidence>
<evidence type="ECO:0000313" key="11">
    <source>
        <dbReference type="Proteomes" id="UP001056384"/>
    </source>
</evidence>
<evidence type="ECO:0000256" key="2">
    <source>
        <dbReference type="ARBA" id="ARBA00008767"/>
    </source>
</evidence>
<dbReference type="Gene3D" id="1.10.20.10">
    <property type="entry name" value="Histone, subunit A"/>
    <property type="match status" value="1"/>
</dbReference>
<dbReference type="AlphaFoldDB" id="A0A9Q9AHQ9"/>
<dbReference type="PANTHER" id="PTHR46469">
    <property type="entry name" value="TRANSCRIPTION INITIATION FACTOR TFIID SUBUNIT 8"/>
    <property type="match status" value="1"/>
</dbReference>
<evidence type="ECO:0000256" key="6">
    <source>
        <dbReference type="ARBA" id="ARBA00023242"/>
    </source>
</evidence>
<dbReference type="Pfam" id="PF10406">
    <property type="entry name" value="TAF8_C"/>
    <property type="match status" value="1"/>
</dbReference>
<reference evidence="10" key="1">
    <citation type="submission" date="2022-06" db="EMBL/GenBank/DDBJ databases">
        <title>Complete genome sequences of two strains of the flax pathogen Septoria linicola.</title>
        <authorList>
            <person name="Lapalu N."/>
            <person name="Simon A."/>
            <person name="Demenou B."/>
            <person name="Paumier D."/>
            <person name="Guillot M.-P."/>
            <person name="Gout L."/>
            <person name="Valade R."/>
        </authorList>
    </citation>
    <scope>NUCLEOTIDE SEQUENCE</scope>
    <source>
        <strain evidence="10">SE15195</strain>
    </source>
</reference>
<evidence type="ECO:0000256" key="7">
    <source>
        <dbReference type="SAM" id="MobiDB-lite"/>
    </source>
</evidence>
<dbReference type="InterPro" id="IPR019473">
    <property type="entry name" value="TFIID_su8_C"/>
</dbReference>
<feature type="domain" description="Transcription factor TFIID subunit 8 C-terminal" evidence="9">
    <location>
        <begin position="180"/>
        <end position="228"/>
    </location>
</feature>
<keyword evidence="6" id="KW-0539">Nucleus</keyword>
<feature type="domain" description="Bromodomain associated" evidence="8">
    <location>
        <begin position="62"/>
        <end position="126"/>
    </location>
</feature>
<evidence type="ECO:0000259" key="9">
    <source>
        <dbReference type="Pfam" id="PF10406"/>
    </source>
</evidence>
<dbReference type="EMBL" id="CP099419">
    <property type="protein sequence ID" value="USW49295.1"/>
    <property type="molecule type" value="Genomic_DNA"/>
</dbReference>
<dbReference type="GO" id="GO:0006367">
    <property type="term" value="P:transcription initiation at RNA polymerase II promoter"/>
    <property type="evidence" value="ECO:0007669"/>
    <property type="project" value="TreeGrafter"/>
</dbReference>
<dbReference type="PANTHER" id="PTHR46469:SF1">
    <property type="entry name" value="TRANSCRIPTION INITIATION FACTOR TFIID SUBUNIT 8"/>
    <property type="match status" value="1"/>
</dbReference>
<gene>
    <name evidence="10" type="ORF">Slin15195_G026140</name>
</gene>
<keyword evidence="4" id="KW-0805">Transcription regulation</keyword>
<evidence type="ECO:0000256" key="4">
    <source>
        <dbReference type="ARBA" id="ARBA00023015"/>
    </source>
</evidence>
<organism evidence="10 11">
    <name type="scientific">Septoria linicola</name>
    <dbReference type="NCBI Taxonomy" id="215465"/>
    <lineage>
        <taxon>Eukaryota</taxon>
        <taxon>Fungi</taxon>
        <taxon>Dikarya</taxon>
        <taxon>Ascomycota</taxon>
        <taxon>Pezizomycotina</taxon>
        <taxon>Dothideomycetes</taxon>
        <taxon>Dothideomycetidae</taxon>
        <taxon>Mycosphaerellales</taxon>
        <taxon>Mycosphaerellaceae</taxon>
        <taxon>Septoria</taxon>
    </lineage>
</organism>
<sequence>MMMMPDPPPVAGTKRPLEPSTTSNAPHGPAKRQRVHHVLQHVQQIPNHIEPAPQAPIYAQGQLMKSISAALVMAGFDSVRPTALESFRAHVEEYMLHFLSHARTSMLNNRRTTPTALDFAKALAEMPNTQNASMLIPQVVLDVPDDISTPTISLQRPEPLEPLDFSRLLKPLMEQHPPAWVPSHFPKLPPQHSWKETAVFPERERDARKMREKATEEGVLAEQALRKLAAAAKTSAMNAEKNRNNVLRGEGKLRGPAKAGTRNGARAHEDTFADMLKELGGGDEAMDLASDEAEARTGMDLGMPEGVVVNHDMSHWRRPGQRGGMRA</sequence>
<evidence type="ECO:0000256" key="1">
    <source>
        <dbReference type="ARBA" id="ARBA00004123"/>
    </source>
</evidence>
<keyword evidence="11" id="KW-1185">Reference proteome</keyword>
<dbReference type="Pfam" id="PF07524">
    <property type="entry name" value="Bromo_TP"/>
    <property type="match status" value="1"/>
</dbReference>
<feature type="region of interest" description="Disordered" evidence="7">
    <location>
        <begin position="1"/>
        <end position="32"/>
    </location>
</feature>
<dbReference type="InterPro" id="IPR009072">
    <property type="entry name" value="Histone-fold"/>
</dbReference>
<dbReference type="InterPro" id="IPR006565">
    <property type="entry name" value="BTP"/>
</dbReference>
<dbReference type="OrthoDB" id="2193813at2759"/>
<dbReference type="CDD" id="cd00076">
    <property type="entry name" value="HFD_SF"/>
    <property type="match status" value="1"/>
</dbReference>
<keyword evidence="5" id="KW-0804">Transcription</keyword>
<evidence type="ECO:0000259" key="8">
    <source>
        <dbReference type="Pfam" id="PF07524"/>
    </source>
</evidence>
<dbReference type="GO" id="GO:0005669">
    <property type="term" value="C:transcription factor TFIID complex"/>
    <property type="evidence" value="ECO:0007669"/>
    <property type="project" value="InterPro"/>
</dbReference>
<evidence type="ECO:0000313" key="10">
    <source>
        <dbReference type="EMBL" id="USW49295.1"/>
    </source>
</evidence>
<protein>
    <recommendedName>
        <fullName evidence="3">Transcription initiation factor TFIID subunit 8</fullName>
    </recommendedName>
</protein>
<accession>A0A9Q9AHQ9</accession>
<dbReference type="GO" id="GO:0046982">
    <property type="term" value="F:protein heterodimerization activity"/>
    <property type="evidence" value="ECO:0007669"/>
    <property type="project" value="InterPro"/>
</dbReference>
<comment type="subcellular location">
    <subcellularLocation>
        <location evidence="1">Nucleus</location>
    </subcellularLocation>
</comment>
<proteinExistence type="inferred from homology"/>
<evidence type="ECO:0000256" key="5">
    <source>
        <dbReference type="ARBA" id="ARBA00023163"/>
    </source>
</evidence>
<comment type="similarity">
    <text evidence="2">Belongs to the TAF8 family.</text>
</comment>
<feature type="compositionally biased region" description="Pro residues" evidence="7">
    <location>
        <begin position="1"/>
        <end position="10"/>
    </location>
</feature>
<dbReference type="InterPro" id="IPR037818">
    <property type="entry name" value="TAF8"/>
</dbReference>
<name>A0A9Q9AHQ9_9PEZI</name>